<evidence type="ECO:0000256" key="1">
    <source>
        <dbReference type="ARBA" id="ARBA00004141"/>
    </source>
</evidence>
<reference evidence="9" key="1">
    <citation type="submission" date="2021-12" db="EMBL/GenBank/DDBJ databases">
        <title>Curvularia clavata genome.</title>
        <authorList>
            <person name="Cao Y."/>
        </authorList>
    </citation>
    <scope>NUCLEOTIDE SEQUENCE</scope>
    <source>
        <strain evidence="9">Yc1106</strain>
    </source>
</reference>
<evidence type="ECO:0000256" key="6">
    <source>
        <dbReference type="ARBA" id="ARBA00023136"/>
    </source>
</evidence>
<evidence type="ECO:0000256" key="4">
    <source>
        <dbReference type="ARBA" id="ARBA00022692"/>
    </source>
</evidence>
<keyword evidence="5 7" id="KW-1133">Transmembrane helix</keyword>
<evidence type="ECO:0000259" key="8">
    <source>
        <dbReference type="Pfam" id="PF13632"/>
    </source>
</evidence>
<evidence type="ECO:0000256" key="3">
    <source>
        <dbReference type="ARBA" id="ARBA00022679"/>
    </source>
</evidence>
<dbReference type="PANTHER" id="PTHR43867:SF2">
    <property type="entry name" value="CELLULOSE SYNTHASE CATALYTIC SUBUNIT A [UDP-FORMING]"/>
    <property type="match status" value="1"/>
</dbReference>
<dbReference type="OrthoDB" id="72851at2759"/>
<comment type="subcellular location">
    <subcellularLocation>
        <location evidence="1">Membrane</location>
        <topology evidence="1">Multi-pass membrane protein</topology>
    </subcellularLocation>
</comment>
<dbReference type="CDD" id="cd06421">
    <property type="entry name" value="CESA_CelA_like"/>
    <property type="match status" value="1"/>
</dbReference>
<dbReference type="EMBL" id="CP089276">
    <property type="protein sequence ID" value="USP77535.1"/>
    <property type="molecule type" value="Genomic_DNA"/>
</dbReference>
<dbReference type="Proteomes" id="UP001056012">
    <property type="component" value="Chromosome 3"/>
</dbReference>
<evidence type="ECO:0000313" key="10">
    <source>
        <dbReference type="Proteomes" id="UP001056012"/>
    </source>
</evidence>
<keyword evidence="4 7" id="KW-0812">Transmembrane</keyword>
<dbReference type="Pfam" id="PF13632">
    <property type="entry name" value="Glyco_trans_2_3"/>
    <property type="match status" value="1"/>
</dbReference>
<organism evidence="9 10">
    <name type="scientific">Curvularia clavata</name>
    <dbReference type="NCBI Taxonomy" id="95742"/>
    <lineage>
        <taxon>Eukaryota</taxon>
        <taxon>Fungi</taxon>
        <taxon>Dikarya</taxon>
        <taxon>Ascomycota</taxon>
        <taxon>Pezizomycotina</taxon>
        <taxon>Dothideomycetes</taxon>
        <taxon>Pleosporomycetidae</taxon>
        <taxon>Pleosporales</taxon>
        <taxon>Pleosporineae</taxon>
        <taxon>Pleosporaceae</taxon>
        <taxon>Curvularia</taxon>
    </lineage>
</organism>
<feature type="transmembrane region" description="Helical" evidence="7">
    <location>
        <begin position="353"/>
        <end position="375"/>
    </location>
</feature>
<evidence type="ECO:0000256" key="7">
    <source>
        <dbReference type="SAM" id="Phobius"/>
    </source>
</evidence>
<keyword evidence="6 7" id="KW-0472">Membrane</keyword>
<accession>A0A9Q8Z8D5</accession>
<proteinExistence type="predicted"/>
<dbReference type="Gene3D" id="3.90.550.10">
    <property type="entry name" value="Spore Coat Polysaccharide Biosynthesis Protein SpsA, Chain A"/>
    <property type="match status" value="2"/>
</dbReference>
<feature type="transmembrane region" description="Helical" evidence="7">
    <location>
        <begin position="387"/>
        <end position="409"/>
    </location>
</feature>
<keyword evidence="3" id="KW-0808">Transferase</keyword>
<protein>
    <recommendedName>
        <fullName evidence="8">Glycosyltransferase 2-like domain-containing protein</fullName>
    </recommendedName>
</protein>
<feature type="domain" description="Glycosyltransferase 2-like" evidence="8">
    <location>
        <begin position="177"/>
        <end position="361"/>
    </location>
</feature>
<dbReference type="GO" id="GO:0016757">
    <property type="term" value="F:glycosyltransferase activity"/>
    <property type="evidence" value="ECO:0007669"/>
    <property type="project" value="UniProtKB-KW"/>
</dbReference>
<dbReference type="GO" id="GO:0016020">
    <property type="term" value="C:membrane"/>
    <property type="evidence" value="ECO:0007669"/>
    <property type="project" value="UniProtKB-SubCell"/>
</dbReference>
<dbReference type="AlphaFoldDB" id="A0A9Q8Z8D5"/>
<sequence>MGDDVPNVDVLITCCREDIDVIMDTTRAACALDYPRDRFRVFVCDDGASAEVKNAVENLHQAYPNVYYVSRIKDPLIKDYKAGNLNHALHYSRHLPITSSYNVNLQARRPDISSNPSAEEEFIWEKADTQTLRQPSQVHYYELSSETSCQTLASPPAFNFPSPPTNLTPRCAPSEFVAGLDADMIPEPHWLRTMMPHLVDDPDVSLACPPQTFYDIPNNDPLTQSMDHFAGTIELVNDALGHGDCLGSGYVVRRAAIESIGGFPVESLSEDVCCSATLLGAGWKTRFVELPVQYGSVPDSFVAHIKQRTRWFIGHIQTSILFRLRLFGNRGRLLTPPQRLVGIVSDLRQVIQILLFLNYIIIPYSLISGYPIVIWHEDFELKWLIRFAVIFSVCRWFHQAIMGVIFYLGRGWYETISWLGSDPSYCPNDLEALQLASLHPEAFKATFKNEMHFAVRHLCAAFVSQFFIIGSGSMSC</sequence>
<evidence type="ECO:0000256" key="5">
    <source>
        <dbReference type="ARBA" id="ARBA00022989"/>
    </source>
</evidence>
<dbReference type="InterPro" id="IPR050321">
    <property type="entry name" value="Glycosyltr_2/OpgH_subfam"/>
</dbReference>
<name>A0A9Q8Z8D5_CURCL</name>
<dbReference type="InterPro" id="IPR029044">
    <property type="entry name" value="Nucleotide-diphossugar_trans"/>
</dbReference>
<evidence type="ECO:0000313" key="9">
    <source>
        <dbReference type="EMBL" id="USP77535.1"/>
    </source>
</evidence>
<keyword evidence="10" id="KW-1185">Reference proteome</keyword>
<keyword evidence="2" id="KW-0328">Glycosyltransferase</keyword>
<evidence type="ECO:0000256" key="2">
    <source>
        <dbReference type="ARBA" id="ARBA00022676"/>
    </source>
</evidence>
<dbReference type="VEuPathDB" id="FungiDB:yc1106_04809"/>
<feature type="transmembrane region" description="Helical" evidence="7">
    <location>
        <begin position="453"/>
        <end position="472"/>
    </location>
</feature>
<dbReference type="InterPro" id="IPR001173">
    <property type="entry name" value="Glyco_trans_2-like"/>
</dbReference>
<dbReference type="PANTHER" id="PTHR43867">
    <property type="entry name" value="CELLULOSE SYNTHASE CATALYTIC SUBUNIT A [UDP-FORMING]"/>
    <property type="match status" value="1"/>
</dbReference>
<gene>
    <name evidence="9" type="ORF">yc1106_04809</name>
</gene>
<dbReference type="SUPFAM" id="SSF53448">
    <property type="entry name" value="Nucleotide-diphospho-sugar transferases"/>
    <property type="match status" value="1"/>
</dbReference>